<gene>
    <name evidence="2" type="ORF">D0C37_15725</name>
</gene>
<name>A0A385DBZ5_9ACTN</name>
<accession>A0A385DBZ5</accession>
<dbReference type="EMBL" id="CP031742">
    <property type="protein sequence ID" value="AXQ55915.1"/>
    <property type="molecule type" value="Genomic_DNA"/>
</dbReference>
<proteinExistence type="predicted"/>
<evidence type="ECO:0000256" key="1">
    <source>
        <dbReference type="SAM" id="MobiDB-lite"/>
    </source>
</evidence>
<dbReference type="KEGG" id="sky:D0C37_15725"/>
<reference evidence="2 3" key="1">
    <citation type="submission" date="2018-08" db="EMBL/GenBank/DDBJ databases">
        <authorList>
            <person name="Ferrada E.E."/>
            <person name="Latorre B.A."/>
        </authorList>
    </citation>
    <scope>NUCLEOTIDE SEQUENCE [LARGE SCALE GENOMIC DNA]</scope>
    <source>
        <strain evidence="2 3">VK-A60T</strain>
    </source>
</reference>
<dbReference type="AlphaFoldDB" id="A0A385DBZ5"/>
<protein>
    <submittedName>
        <fullName evidence="2">Uncharacterized protein</fullName>
    </submittedName>
</protein>
<organism evidence="2 3">
    <name type="scientific">Streptomyces koyangensis</name>
    <dbReference type="NCBI Taxonomy" id="188770"/>
    <lineage>
        <taxon>Bacteria</taxon>
        <taxon>Bacillati</taxon>
        <taxon>Actinomycetota</taxon>
        <taxon>Actinomycetes</taxon>
        <taxon>Kitasatosporales</taxon>
        <taxon>Streptomycetaceae</taxon>
        <taxon>Streptomyces</taxon>
        <taxon>Streptomyces aurantiacus group</taxon>
    </lineage>
</organism>
<evidence type="ECO:0000313" key="2">
    <source>
        <dbReference type="EMBL" id="AXQ55915.1"/>
    </source>
</evidence>
<dbReference type="Proteomes" id="UP000259636">
    <property type="component" value="Chromosome"/>
</dbReference>
<evidence type="ECO:0000313" key="3">
    <source>
        <dbReference type="Proteomes" id="UP000259636"/>
    </source>
</evidence>
<sequence length="438" mass="45888">MGSSQEHRHAPGFPPGCPDSGDVLRAYAGSGASREVTLVVVTSALRARVEAAGGHERGLAAVRTSLARIGDRYGSGWSPSYYGKDLVLVRPGRHVPEEPGFPQGAGAVRHGWAWDHVSLPAGEDTGTDALLRACYLVSMAARLRRDDPGVPQHAPSALDTVPGRLTARAAASLLAGVLVRPYEGTAAGPEEDPRMPGVPSADGWPAAAATARPGHWLVMTDVHDIEWGTVGRGEDGARLTTGNAEQLLELAAAWHSGRPTPEVADAAYGIRQQRERQLVGHLAILADGVRDSGRLYGTFGDGLCGFVADPAVLRSALREANRTSTGHLASGAGLAAVGTTGLDTARSRATFALHVTKTLKGTQHPPDGLHLFGTVLGVPAAEAALGFLERLREAGPGAPGTHHLDHAHRHREHWTRHLPATHRDRAAALLSGGRHAPA</sequence>
<feature type="region of interest" description="Disordered" evidence="1">
    <location>
        <begin position="185"/>
        <end position="204"/>
    </location>
</feature>